<name>A0A067Q9N8_9AGAM</name>
<evidence type="ECO:0000313" key="2">
    <source>
        <dbReference type="Proteomes" id="UP000027265"/>
    </source>
</evidence>
<dbReference type="AlphaFoldDB" id="A0A067Q9N8"/>
<gene>
    <name evidence="1" type="ORF">JAAARDRAFT_390677</name>
</gene>
<organism evidence="1 2">
    <name type="scientific">Jaapia argillacea MUCL 33604</name>
    <dbReference type="NCBI Taxonomy" id="933084"/>
    <lineage>
        <taxon>Eukaryota</taxon>
        <taxon>Fungi</taxon>
        <taxon>Dikarya</taxon>
        <taxon>Basidiomycota</taxon>
        <taxon>Agaricomycotina</taxon>
        <taxon>Agaricomycetes</taxon>
        <taxon>Agaricomycetidae</taxon>
        <taxon>Jaapiales</taxon>
        <taxon>Jaapiaceae</taxon>
        <taxon>Jaapia</taxon>
    </lineage>
</organism>
<dbReference type="HOGENOM" id="CLU_046444_1_0_1"/>
<accession>A0A067Q9N8</accession>
<proteinExistence type="predicted"/>
<dbReference type="InParanoid" id="A0A067Q9N8"/>
<dbReference type="STRING" id="933084.A0A067Q9N8"/>
<keyword evidence="2" id="KW-1185">Reference proteome</keyword>
<sequence>MFTTLPAEIFEAIVDAIPCSRDIFTLRLVCRQFAVALEPKLDYIYISAPSQHHSLWSHLAMHPHFARHVRTLRIVAENRLPRGFSPFDSRRVNTRLPVDLETTTFCQALRWMIDLRALQWGCDDTVPHFLGDGIWTTLRRSCPRLSELGVVDFRAGDFNTLDAVGDGSASHTWIYKSKIFDLSNLTQFSMVSGVMEILEEQEDGLDTEPLTRFLLRCPNLEILAVFFQSMGWSSPPSFDNIFTNANWSRLKVLSFNNITCSSSVFSAFVRRHPSIETLHGVDNLFLPIPWASIEHDSLPNLREFRGPLAGIKAVGASNAPVEVTA</sequence>
<evidence type="ECO:0008006" key="3">
    <source>
        <dbReference type="Google" id="ProtNLM"/>
    </source>
</evidence>
<dbReference type="EMBL" id="KL197710">
    <property type="protein sequence ID" value="KDQ63768.1"/>
    <property type="molecule type" value="Genomic_DNA"/>
</dbReference>
<dbReference type="OrthoDB" id="3162794at2759"/>
<dbReference type="Gene3D" id="3.80.10.10">
    <property type="entry name" value="Ribonuclease Inhibitor"/>
    <property type="match status" value="1"/>
</dbReference>
<dbReference type="Proteomes" id="UP000027265">
    <property type="component" value="Unassembled WGS sequence"/>
</dbReference>
<protein>
    <recommendedName>
        <fullName evidence="3">F-box domain-containing protein</fullName>
    </recommendedName>
</protein>
<reference evidence="2" key="1">
    <citation type="journal article" date="2014" name="Proc. Natl. Acad. Sci. U.S.A.">
        <title>Extensive sampling of basidiomycete genomes demonstrates inadequacy of the white-rot/brown-rot paradigm for wood decay fungi.</title>
        <authorList>
            <person name="Riley R."/>
            <person name="Salamov A.A."/>
            <person name="Brown D.W."/>
            <person name="Nagy L.G."/>
            <person name="Floudas D."/>
            <person name="Held B.W."/>
            <person name="Levasseur A."/>
            <person name="Lombard V."/>
            <person name="Morin E."/>
            <person name="Otillar R."/>
            <person name="Lindquist E.A."/>
            <person name="Sun H."/>
            <person name="LaButti K.M."/>
            <person name="Schmutz J."/>
            <person name="Jabbour D."/>
            <person name="Luo H."/>
            <person name="Baker S.E."/>
            <person name="Pisabarro A.G."/>
            <person name="Walton J.D."/>
            <person name="Blanchette R.A."/>
            <person name="Henrissat B."/>
            <person name="Martin F."/>
            <person name="Cullen D."/>
            <person name="Hibbett D.S."/>
            <person name="Grigoriev I.V."/>
        </authorList>
    </citation>
    <scope>NUCLEOTIDE SEQUENCE [LARGE SCALE GENOMIC DNA]</scope>
    <source>
        <strain evidence="2">MUCL 33604</strain>
    </source>
</reference>
<evidence type="ECO:0000313" key="1">
    <source>
        <dbReference type="EMBL" id="KDQ63768.1"/>
    </source>
</evidence>
<dbReference type="InterPro" id="IPR032675">
    <property type="entry name" value="LRR_dom_sf"/>
</dbReference>